<dbReference type="EMBL" id="JBHTKN010000008">
    <property type="protein sequence ID" value="MFD1043177.1"/>
    <property type="molecule type" value="Genomic_DNA"/>
</dbReference>
<proteinExistence type="predicted"/>
<evidence type="ECO:0000256" key="1">
    <source>
        <dbReference type="SAM" id="MobiDB-lite"/>
    </source>
</evidence>
<dbReference type="Proteomes" id="UP001597033">
    <property type="component" value="Unassembled WGS sequence"/>
</dbReference>
<comment type="caution">
    <text evidence="2">The sequence shown here is derived from an EMBL/GenBank/DDBJ whole genome shotgun (WGS) entry which is preliminary data.</text>
</comment>
<dbReference type="RefSeq" id="WP_162377096.1">
    <property type="nucleotide sequence ID" value="NZ_JBHTKN010000008.1"/>
</dbReference>
<sequence length="177" mass="19226">MNRGVDTGRRVADALRVALPMALNRVVAMRGKGDDATLSENGLTMQQAAAALQECSAALASYDQNAAAVDGAPRKAMRPITAEEISAENRRQQAANRYENIDPYVEEKGVSYDHLAAIKARIDGEFDHPALKAFGPLSDTMSDIVRIAEEGIRLRWTQTSGSVEQADDEDAESRPRP</sequence>
<reference evidence="3" key="1">
    <citation type="journal article" date="2019" name="Int. J. Syst. Evol. Microbiol.">
        <title>The Global Catalogue of Microorganisms (GCM) 10K type strain sequencing project: providing services to taxonomists for standard genome sequencing and annotation.</title>
        <authorList>
            <consortium name="The Broad Institute Genomics Platform"/>
            <consortium name="The Broad Institute Genome Sequencing Center for Infectious Disease"/>
            <person name="Wu L."/>
            <person name="Ma J."/>
        </authorList>
    </citation>
    <scope>NUCLEOTIDE SEQUENCE [LARGE SCALE GENOMIC DNA]</scope>
    <source>
        <strain evidence="3">CCUG 55854</strain>
    </source>
</reference>
<feature type="region of interest" description="Disordered" evidence="1">
    <location>
        <begin position="157"/>
        <end position="177"/>
    </location>
</feature>
<gene>
    <name evidence="2" type="ORF">ACFQ2N_12560</name>
</gene>
<evidence type="ECO:0000313" key="3">
    <source>
        <dbReference type="Proteomes" id="UP001597033"/>
    </source>
</evidence>
<protein>
    <submittedName>
        <fullName evidence="2">Uncharacterized protein</fullName>
    </submittedName>
</protein>
<keyword evidence="3" id="KW-1185">Reference proteome</keyword>
<evidence type="ECO:0000313" key="2">
    <source>
        <dbReference type="EMBL" id="MFD1043177.1"/>
    </source>
</evidence>
<accession>A0ABW3LZT5</accession>
<name>A0ABW3LZT5_9GAMM</name>
<organism evidence="2 3">
    <name type="scientific">Pseudoxanthomonas kaohsiungensis</name>
    <dbReference type="NCBI Taxonomy" id="283923"/>
    <lineage>
        <taxon>Bacteria</taxon>
        <taxon>Pseudomonadati</taxon>
        <taxon>Pseudomonadota</taxon>
        <taxon>Gammaproteobacteria</taxon>
        <taxon>Lysobacterales</taxon>
        <taxon>Lysobacteraceae</taxon>
        <taxon>Pseudoxanthomonas</taxon>
    </lineage>
</organism>